<feature type="non-terminal residue" evidence="1">
    <location>
        <position position="123"/>
    </location>
</feature>
<proteinExistence type="predicted"/>
<dbReference type="Proteomes" id="UP000247727">
    <property type="component" value="Unassembled WGS sequence"/>
</dbReference>
<evidence type="ECO:0000313" key="1">
    <source>
        <dbReference type="EMBL" id="PYF05819.1"/>
    </source>
</evidence>
<dbReference type="AlphaFoldDB" id="A0A318U1J2"/>
<dbReference type="Pfam" id="PF10123">
    <property type="entry name" value="Mu-like_Pro"/>
    <property type="match status" value="1"/>
</dbReference>
<gene>
    <name evidence="1" type="ORF">C8J30_1493</name>
</gene>
<dbReference type="InterPro" id="IPR012106">
    <property type="entry name" value="Phage_Mu_Gp1"/>
</dbReference>
<accession>A0A318U1J2</accession>
<comment type="caution">
    <text evidence="1">The sequence shown here is derived from an EMBL/GenBank/DDBJ whole genome shotgun (WGS) entry which is preliminary data.</text>
</comment>
<dbReference type="EMBL" id="QJTK01000049">
    <property type="protein sequence ID" value="PYF05819.1"/>
    <property type="molecule type" value="Genomic_DNA"/>
</dbReference>
<keyword evidence="2" id="KW-1185">Reference proteome</keyword>
<protein>
    <submittedName>
        <fullName evidence="1">Mu-like prophage I protein</fullName>
    </submittedName>
</protein>
<organism evidence="1 2">
    <name type="scientific">Rhodobacter viridis</name>
    <dbReference type="NCBI Taxonomy" id="1054202"/>
    <lineage>
        <taxon>Bacteria</taxon>
        <taxon>Pseudomonadati</taxon>
        <taxon>Pseudomonadota</taxon>
        <taxon>Alphaproteobacteria</taxon>
        <taxon>Rhodobacterales</taxon>
        <taxon>Rhodobacter group</taxon>
        <taxon>Rhodobacter</taxon>
    </lineage>
</organism>
<name>A0A318U1J2_9RHOB</name>
<reference evidence="1 2" key="1">
    <citation type="submission" date="2018-06" db="EMBL/GenBank/DDBJ databases">
        <title>Genomic Encyclopedia of Type Strains, Phase III (KMG-III): the genomes of soil and plant-associated and newly described type strains.</title>
        <authorList>
            <person name="Whitman W."/>
        </authorList>
    </citation>
    <scope>NUCLEOTIDE SEQUENCE [LARGE SCALE GENOMIC DNA]</scope>
    <source>
        <strain evidence="1 2">JA737</strain>
    </source>
</reference>
<sequence>MTINPGAVGRTGAPAWVHLFPPGKIEGRDGRRYVLSNPAAVMRGFEQRGVDLPVDYEHQSETTEARMRGPVPAAGWIKELRLEDTGLWGRVVACCRFRGHEDKIVTKETEIGHGETEVHEGVQ</sequence>
<evidence type="ECO:0000313" key="2">
    <source>
        <dbReference type="Proteomes" id="UP000247727"/>
    </source>
</evidence>